<protein>
    <submittedName>
        <fullName evidence="1">Uncharacterized protein</fullName>
    </submittedName>
</protein>
<dbReference type="InParanoid" id="K2RIQ6"/>
<sequence length="171" mass="19395">MGQSLTILHSHPIYKPWTCWPLQFVSRFLIPAPASFKMENIPHPSNNLIGRGITLETVLPLRVVFVVFHFALSRITAKKRQNAPLLYGEVGKKVRVQKWTADAESLLQLCNAKFEASEPMLRATIKEGSETTILNPTYLKEFFIRSYSDISNLSNIGRHGIHSNLTQICFV</sequence>
<dbReference type="Proteomes" id="UP000007129">
    <property type="component" value="Unassembled WGS sequence"/>
</dbReference>
<comment type="caution">
    <text evidence="1">The sequence shown here is derived from an EMBL/GenBank/DDBJ whole genome shotgun (WGS) entry which is preliminary data.</text>
</comment>
<reference evidence="1 2" key="1">
    <citation type="journal article" date="2012" name="BMC Genomics">
        <title>Tools to kill: Genome of one of the most destructive plant pathogenic fungi Macrophomina phaseolina.</title>
        <authorList>
            <person name="Islam M.S."/>
            <person name="Haque M.S."/>
            <person name="Islam M.M."/>
            <person name="Emdad E.M."/>
            <person name="Halim A."/>
            <person name="Hossen Q.M.M."/>
            <person name="Hossain M.Z."/>
            <person name="Ahmed B."/>
            <person name="Rahim S."/>
            <person name="Rahman M.S."/>
            <person name="Alam M.M."/>
            <person name="Hou S."/>
            <person name="Wan X."/>
            <person name="Saito J.A."/>
            <person name="Alam M."/>
        </authorList>
    </citation>
    <scope>NUCLEOTIDE SEQUENCE [LARGE SCALE GENOMIC DNA]</scope>
    <source>
        <strain evidence="1 2">MS6</strain>
    </source>
</reference>
<accession>K2RIQ6</accession>
<dbReference type="HOGENOM" id="CLU_1563142_0_0_1"/>
<gene>
    <name evidence="1" type="ORF">MPH_00181</name>
</gene>
<proteinExistence type="predicted"/>
<evidence type="ECO:0000313" key="1">
    <source>
        <dbReference type="EMBL" id="EKG22446.1"/>
    </source>
</evidence>
<organism evidence="1 2">
    <name type="scientific">Macrophomina phaseolina (strain MS6)</name>
    <name type="common">Charcoal rot fungus</name>
    <dbReference type="NCBI Taxonomy" id="1126212"/>
    <lineage>
        <taxon>Eukaryota</taxon>
        <taxon>Fungi</taxon>
        <taxon>Dikarya</taxon>
        <taxon>Ascomycota</taxon>
        <taxon>Pezizomycotina</taxon>
        <taxon>Dothideomycetes</taxon>
        <taxon>Dothideomycetes incertae sedis</taxon>
        <taxon>Botryosphaeriales</taxon>
        <taxon>Botryosphaeriaceae</taxon>
        <taxon>Macrophomina</taxon>
    </lineage>
</organism>
<dbReference type="EMBL" id="AHHD01000008">
    <property type="protein sequence ID" value="EKG22446.1"/>
    <property type="molecule type" value="Genomic_DNA"/>
</dbReference>
<evidence type="ECO:0000313" key="2">
    <source>
        <dbReference type="Proteomes" id="UP000007129"/>
    </source>
</evidence>
<dbReference type="VEuPathDB" id="FungiDB:MPH_00181"/>
<dbReference type="AlphaFoldDB" id="K2RIQ6"/>
<name>K2RIQ6_MACPH</name>